<keyword evidence="1" id="KW-0812">Transmembrane</keyword>
<name>A0A6I1FND6_9BACI</name>
<dbReference type="Proteomes" id="UP000429595">
    <property type="component" value="Unassembled WGS sequence"/>
</dbReference>
<protein>
    <recommendedName>
        <fullName evidence="4">Competence protein ComG</fullName>
    </recommendedName>
</protein>
<dbReference type="RefSeq" id="WP_152149308.1">
    <property type="nucleotide sequence ID" value="NZ_WEIO01000001.1"/>
</dbReference>
<evidence type="ECO:0008006" key="4">
    <source>
        <dbReference type="Google" id="ProtNLM"/>
    </source>
</evidence>
<sequence>MKSLIVNEKGGLLPYVLLLFVIICTAAVFGTGIFVSKQKTALFLTDYYETKVMELMTLQQVLPSLDKGEALSGSFRTDRGEVVYAAAPNEGEELVVIHLKTLKTDTYFSSRIIYNMAERQIVQWIE</sequence>
<dbReference type="AlphaFoldDB" id="A0A6I1FND6"/>
<keyword evidence="1" id="KW-1133">Transmembrane helix</keyword>
<evidence type="ECO:0000256" key="1">
    <source>
        <dbReference type="SAM" id="Phobius"/>
    </source>
</evidence>
<feature type="transmembrane region" description="Helical" evidence="1">
    <location>
        <begin position="12"/>
        <end position="35"/>
    </location>
</feature>
<accession>A0A6I1FND6</accession>
<gene>
    <name evidence="2" type="ORF">F9802_01120</name>
</gene>
<reference evidence="2 3" key="1">
    <citation type="submission" date="2019-10" db="EMBL/GenBank/DDBJ databases">
        <title>Bacillus aerolatum sp. nov., isolated from bioaerosol of sport playgrounds.</title>
        <authorList>
            <person name="Chen P."/>
            <person name="Zhang G."/>
        </authorList>
    </citation>
    <scope>NUCLEOTIDE SEQUENCE [LARGE SCALE GENOMIC DNA]</scope>
    <source>
        <strain evidence="2 3">CX253</strain>
    </source>
</reference>
<keyword evidence="3" id="KW-1185">Reference proteome</keyword>
<dbReference type="EMBL" id="WEIO01000001">
    <property type="protein sequence ID" value="KAB7708781.1"/>
    <property type="molecule type" value="Genomic_DNA"/>
</dbReference>
<evidence type="ECO:0000313" key="2">
    <source>
        <dbReference type="EMBL" id="KAB7708781.1"/>
    </source>
</evidence>
<comment type="caution">
    <text evidence="2">The sequence shown here is derived from an EMBL/GenBank/DDBJ whole genome shotgun (WGS) entry which is preliminary data.</text>
</comment>
<keyword evidence="1" id="KW-0472">Membrane</keyword>
<organism evidence="2 3">
    <name type="scientific">Bacillus aerolatus</name>
    <dbReference type="NCBI Taxonomy" id="2653354"/>
    <lineage>
        <taxon>Bacteria</taxon>
        <taxon>Bacillati</taxon>
        <taxon>Bacillota</taxon>
        <taxon>Bacilli</taxon>
        <taxon>Bacillales</taxon>
        <taxon>Bacillaceae</taxon>
        <taxon>Bacillus</taxon>
    </lineage>
</organism>
<evidence type="ECO:0000313" key="3">
    <source>
        <dbReference type="Proteomes" id="UP000429595"/>
    </source>
</evidence>
<proteinExistence type="predicted"/>